<evidence type="ECO:0000313" key="8">
    <source>
        <dbReference type="Proteomes" id="UP001501729"/>
    </source>
</evidence>
<dbReference type="AlphaFoldDB" id="A0AAV3UCT7"/>
<dbReference type="EMBL" id="BAABKX010000001">
    <property type="protein sequence ID" value="GAA5043484.1"/>
    <property type="molecule type" value="Genomic_DNA"/>
</dbReference>
<feature type="transmembrane region" description="Helical" evidence="6">
    <location>
        <begin position="165"/>
        <end position="186"/>
    </location>
</feature>
<keyword evidence="5 6" id="KW-0472">Membrane</keyword>
<protein>
    <recommendedName>
        <fullName evidence="9">Polysaccharide biosynthesis protein C-terminal domain-containing protein</fullName>
    </recommendedName>
</protein>
<reference evidence="7 8" key="1">
    <citation type="journal article" date="2019" name="Int. J. Syst. Evol. Microbiol.">
        <title>The Global Catalogue of Microorganisms (GCM) 10K type strain sequencing project: providing services to taxonomists for standard genome sequencing and annotation.</title>
        <authorList>
            <consortium name="The Broad Institute Genomics Platform"/>
            <consortium name="The Broad Institute Genome Sequencing Center for Infectious Disease"/>
            <person name="Wu L."/>
            <person name="Ma J."/>
        </authorList>
    </citation>
    <scope>NUCLEOTIDE SEQUENCE [LARGE SCALE GENOMIC DNA]</scope>
    <source>
        <strain evidence="7 8">JCM 17504</strain>
    </source>
</reference>
<sequence length="240" mass="25878">MLTLPATFIATLAASGLMPRVSKLTSESKPVAQEISNTLSFASILAVPIFFGALAFPTALVITVYGGEFEAAAPLLVVLAIYRIISTQTTVLRKSINGLDHPSVNMRISAIALSFNIILGIILTIRFGAVGVIIATIFAECLIYVSTSYFIKQKIHGVTLVSRPLLEQIGAGLIMFVTVSGIHGFIPVQSWVDLSLLLTIGAGTYGFVLLLISDRLRYTIGSILRGSRLEQFVPKPVLRW</sequence>
<feature type="transmembrane region" description="Helical" evidence="6">
    <location>
        <begin position="111"/>
        <end position="144"/>
    </location>
</feature>
<name>A0AAV3UCT7_9EURY</name>
<keyword evidence="2" id="KW-1003">Cell membrane</keyword>
<organism evidence="7 8">
    <name type="scientific">Haladaptatus pallidirubidus</name>
    <dbReference type="NCBI Taxonomy" id="1008152"/>
    <lineage>
        <taxon>Archaea</taxon>
        <taxon>Methanobacteriati</taxon>
        <taxon>Methanobacteriota</taxon>
        <taxon>Stenosarchaea group</taxon>
        <taxon>Halobacteria</taxon>
        <taxon>Halobacteriales</taxon>
        <taxon>Haladaptataceae</taxon>
        <taxon>Haladaptatus</taxon>
    </lineage>
</organism>
<dbReference type="GO" id="GO:0005886">
    <property type="term" value="C:plasma membrane"/>
    <property type="evidence" value="ECO:0007669"/>
    <property type="project" value="UniProtKB-SubCell"/>
</dbReference>
<evidence type="ECO:0000256" key="5">
    <source>
        <dbReference type="ARBA" id="ARBA00023136"/>
    </source>
</evidence>
<keyword evidence="8" id="KW-1185">Reference proteome</keyword>
<evidence type="ECO:0000256" key="4">
    <source>
        <dbReference type="ARBA" id="ARBA00022989"/>
    </source>
</evidence>
<feature type="transmembrane region" description="Helical" evidence="6">
    <location>
        <begin position="40"/>
        <end position="65"/>
    </location>
</feature>
<dbReference type="PANTHER" id="PTHR30250">
    <property type="entry name" value="PST FAMILY PREDICTED COLANIC ACID TRANSPORTER"/>
    <property type="match status" value="1"/>
</dbReference>
<evidence type="ECO:0000256" key="3">
    <source>
        <dbReference type="ARBA" id="ARBA00022692"/>
    </source>
</evidence>
<dbReference type="InterPro" id="IPR050833">
    <property type="entry name" value="Poly_Biosynth_Transport"/>
</dbReference>
<comment type="subcellular location">
    <subcellularLocation>
        <location evidence="1">Cell membrane</location>
        <topology evidence="1">Multi-pass membrane protein</topology>
    </subcellularLocation>
</comment>
<evidence type="ECO:0000256" key="6">
    <source>
        <dbReference type="SAM" id="Phobius"/>
    </source>
</evidence>
<evidence type="ECO:0000313" key="7">
    <source>
        <dbReference type="EMBL" id="GAA5043484.1"/>
    </source>
</evidence>
<dbReference type="Pfam" id="PF13440">
    <property type="entry name" value="Polysacc_synt_3"/>
    <property type="match status" value="1"/>
</dbReference>
<evidence type="ECO:0000256" key="1">
    <source>
        <dbReference type="ARBA" id="ARBA00004651"/>
    </source>
</evidence>
<keyword evidence="4 6" id="KW-1133">Transmembrane helix</keyword>
<keyword evidence="3 6" id="KW-0812">Transmembrane</keyword>
<dbReference type="PANTHER" id="PTHR30250:SF11">
    <property type="entry name" value="O-ANTIGEN TRANSPORTER-RELATED"/>
    <property type="match status" value="1"/>
</dbReference>
<feature type="transmembrane region" description="Helical" evidence="6">
    <location>
        <begin position="192"/>
        <end position="212"/>
    </location>
</feature>
<dbReference type="Proteomes" id="UP001501729">
    <property type="component" value="Unassembled WGS sequence"/>
</dbReference>
<comment type="caution">
    <text evidence="7">The sequence shown here is derived from an EMBL/GenBank/DDBJ whole genome shotgun (WGS) entry which is preliminary data.</text>
</comment>
<evidence type="ECO:0008006" key="9">
    <source>
        <dbReference type="Google" id="ProtNLM"/>
    </source>
</evidence>
<proteinExistence type="predicted"/>
<evidence type="ECO:0000256" key="2">
    <source>
        <dbReference type="ARBA" id="ARBA00022475"/>
    </source>
</evidence>
<gene>
    <name evidence="7" type="ORF">GCM10025751_08230</name>
</gene>
<accession>A0AAV3UCT7</accession>